<name>A0A931ATH1_9FIRM</name>
<comment type="cofactor">
    <cofactor evidence="1">
        <name>Zn(2+)</name>
        <dbReference type="ChEBI" id="CHEBI:29105"/>
    </cofactor>
</comment>
<dbReference type="Proteomes" id="UP000621436">
    <property type="component" value="Unassembled WGS sequence"/>
</dbReference>
<keyword evidence="3" id="KW-0479">Metal-binding</keyword>
<dbReference type="InterPro" id="IPR036291">
    <property type="entry name" value="NAD(P)-bd_dom_sf"/>
</dbReference>
<feature type="domain" description="L-erythro-3,5-diaminohexanoate dehydrogenase N-terminal" evidence="7">
    <location>
        <begin position="10"/>
        <end position="156"/>
    </location>
</feature>
<gene>
    <name evidence="8" type="ORF">I0Q91_13750</name>
</gene>
<evidence type="ECO:0000256" key="3">
    <source>
        <dbReference type="ARBA" id="ARBA00022723"/>
    </source>
</evidence>
<dbReference type="Pfam" id="PF00107">
    <property type="entry name" value="ADH_zinc_N"/>
    <property type="match status" value="1"/>
</dbReference>
<dbReference type="InterPro" id="IPR058932">
    <property type="entry name" value="KDD_N"/>
</dbReference>
<organism evidence="8 9">
    <name type="scientific">Halonatronomonas betaini</name>
    <dbReference type="NCBI Taxonomy" id="2778430"/>
    <lineage>
        <taxon>Bacteria</taxon>
        <taxon>Bacillati</taxon>
        <taxon>Bacillota</taxon>
        <taxon>Clostridia</taxon>
        <taxon>Halanaerobiales</taxon>
        <taxon>Halarsenatibacteraceae</taxon>
        <taxon>Halonatronomonas</taxon>
    </lineage>
</organism>
<evidence type="ECO:0000256" key="1">
    <source>
        <dbReference type="ARBA" id="ARBA00001947"/>
    </source>
</evidence>
<protein>
    <submittedName>
        <fullName evidence="8">Zinc-binding dehydrogenase</fullName>
    </submittedName>
</protein>
<keyword evidence="5" id="KW-0560">Oxidoreductase</keyword>
<dbReference type="PANTHER" id="PTHR43350">
    <property type="entry name" value="NAD-DEPENDENT ALCOHOL DEHYDROGENASE"/>
    <property type="match status" value="1"/>
</dbReference>
<sequence>MNKGNKFGIHRVIKPVGALPQPAEKIDNTMEIYDNEILIDVDTLNIDSASFTQIKEEADGDIENIKGKMLEIVNNRGKHHNPVTGSGGMLIGRVAEIGPKLKDRDLQVGDKIATLVSLSLTPLNIERIKEVRSAVDQVDIEGQAILFESGIYAKLPEDMSETLALAVLDVAGAAAQTARLVNSGDNVLIIGAGGKSGMLCLHEAKKRAGVTGNVIALDYGYEAISRIKKLGLADEIIQADATDPTAVYKSVQEATDGNLADIVINCVNIPNTEMASILPCRDRGKIYFFSMATSFTGAALGAEGVGKDVEMIIGNGYTRGHSEISLAIMQENQKLRDIFENLYTV</sequence>
<dbReference type="SUPFAM" id="SSF51735">
    <property type="entry name" value="NAD(P)-binding Rossmann-fold domains"/>
    <property type="match status" value="1"/>
</dbReference>
<keyword evidence="4" id="KW-0862">Zinc</keyword>
<comment type="similarity">
    <text evidence="2">Belongs to the zinc-containing alcohol dehydrogenase family.</text>
</comment>
<evidence type="ECO:0000256" key="2">
    <source>
        <dbReference type="ARBA" id="ARBA00008072"/>
    </source>
</evidence>
<dbReference type="RefSeq" id="WP_270455252.1">
    <property type="nucleotide sequence ID" value="NZ_JADPIE010000010.1"/>
</dbReference>
<evidence type="ECO:0000313" key="8">
    <source>
        <dbReference type="EMBL" id="MBF8438152.1"/>
    </source>
</evidence>
<evidence type="ECO:0000313" key="9">
    <source>
        <dbReference type="Proteomes" id="UP000621436"/>
    </source>
</evidence>
<comment type="caution">
    <text evidence="8">The sequence shown here is derived from an EMBL/GenBank/DDBJ whole genome shotgun (WGS) entry which is preliminary data.</text>
</comment>
<evidence type="ECO:0000259" key="7">
    <source>
        <dbReference type="Pfam" id="PF26370"/>
    </source>
</evidence>
<accession>A0A931ATH1</accession>
<proteinExistence type="inferred from homology"/>
<dbReference type="PANTHER" id="PTHR43350:SF17">
    <property type="entry name" value="NAD-DEPENDENT ALCOHOL DEHYDROGENASE"/>
    <property type="match status" value="1"/>
</dbReference>
<dbReference type="Pfam" id="PF26370">
    <property type="entry name" value="KDD_N"/>
    <property type="match status" value="1"/>
</dbReference>
<dbReference type="AlphaFoldDB" id="A0A931ATH1"/>
<dbReference type="Gene3D" id="3.90.180.10">
    <property type="entry name" value="Medium-chain alcohol dehydrogenases, catalytic domain"/>
    <property type="match status" value="1"/>
</dbReference>
<dbReference type="GO" id="GO:0016491">
    <property type="term" value="F:oxidoreductase activity"/>
    <property type="evidence" value="ECO:0007669"/>
    <property type="project" value="UniProtKB-KW"/>
</dbReference>
<dbReference type="EMBL" id="JADPIE010000010">
    <property type="protein sequence ID" value="MBF8438152.1"/>
    <property type="molecule type" value="Genomic_DNA"/>
</dbReference>
<dbReference type="InterPro" id="IPR013149">
    <property type="entry name" value="ADH-like_C"/>
</dbReference>
<evidence type="ECO:0000256" key="4">
    <source>
        <dbReference type="ARBA" id="ARBA00022833"/>
    </source>
</evidence>
<keyword evidence="9" id="KW-1185">Reference proteome</keyword>
<feature type="domain" description="Alcohol dehydrogenase-like C-terminal" evidence="6">
    <location>
        <begin position="204"/>
        <end position="291"/>
    </location>
</feature>
<dbReference type="GO" id="GO:0046872">
    <property type="term" value="F:metal ion binding"/>
    <property type="evidence" value="ECO:0007669"/>
    <property type="project" value="UniProtKB-KW"/>
</dbReference>
<evidence type="ECO:0000259" key="6">
    <source>
        <dbReference type="Pfam" id="PF00107"/>
    </source>
</evidence>
<reference evidence="8" key="1">
    <citation type="submission" date="2020-11" db="EMBL/GenBank/DDBJ databases">
        <title>Halonatronomonas betainensis gen. nov., sp. nov. a novel haloalkaliphilic representative of the family Halanaerobiacae capable of betaine degradation.</title>
        <authorList>
            <person name="Boltyanskaya Y."/>
            <person name="Kevbrin V."/>
            <person name="Detkova E."/>
            <person name="Grouzdev D.S."/>
            <person name="Koziaeva V."/>
            <person name="Zhilina T."/>
        </authorList>
    </citation>
    <scope>NUCLEOTIDE SEQUENCE</scope>
    <source>
        <strain evidence="8">Z-7014</strain>
    </source>
</reference>
<evidence type="ECO:0000256" key="5">
    <source>
        <dbReference type="ARBA" id="ARBA00023002"/>
    </source>
</evidence>